<dbReference type="OrthoDB" id="5681588at2"/>
<dbReference type="PROSITE" id="PS50932">
    <property type="entry name" value="HTH_LACI_2"/>
    <property type="match status" value="1"/>
</dbReference>
<keyword evidence="3" id="KW-0238">DNA-binding</keyword>
<dbReference type="Proteomes" id="UP000295055">
    <property type="component" value="Unassembled WGS sequence"/>
</dbReference>
<evidence type="ECO:0000256" key="2">
    <source>
        <dbReference type="ARBA" id="ARBA00023015"/>
    </source>
</evidence>
<dbReference type="CDD" id="cd01392">
    <property type="entry name" value="HTH_LacI"/>
    <property type="match status" value="1"/>
</dbReference>
<dbReference type="EMBL" id="SMAS01000004">
    <property type="protein sequence ID" value="TCT35055.1"/>
    <property type="molecule type" value="Genomic_DNA"/>
</dbReference>
<evidence type="ECO:0000256" key="3">
    <source>
        <dbReference type="ARBA" id="ARBA00023125"/>
    </source>
</evidence>
<dbReference type="PANTHER" id="PTHR30146">
    <property type="entry name" value="LACI-RELATED TRANSCRIPTIONAL REPRESSOR"/>
    <property type="match status" value="1"/>
</dbReference>
<accession>A0A4R3NJU3</accession>
<dbReference type="GO" id="GO:0003700">
    <property type="term" value="F:DNA-binding transcription factor activity"/>
    <property type="evidence" value="ECO:0007669"/>
    <property type="project" value="TreeGrafter"/>
</dbReference>
<dbReference type="Pfam" id="PF00356">
    <property type="entry name" value="LacI"/>
    <property type="match status" value="1"/>
</dbReference>
<sequence>MTKQDSSTTIIDIAKRANVTDITVSRAFNHPELVKKETREKILAIAQELNYVPNVFARNLKNKNSRIIGVVTDSTFNPFYVVLIQTVSRLAKEKGYQVMIFDTDSDEKAEQTAIETLVSYKASGILLSPVRDDKAYQPSYLSLIDQHKVPLVFVDRSIYGKDYPGLFLKNFEIGALTGKYLNQQRSENTLIVSGPEHSEISLSRLAGIYDQFTNRKNIHVLYSSYIFSKKDEEYLREKIKELYTPNMYIVGLNGIITAGMYKIISELGLSCRYFSVDLPPYADTYHLSISGVHHDSVYLGKRTAELLFAEIEGGTTKETGSKQIFVNGKLVTYD</sequence>
<dbReference type="SUPFAM" id="SSF47413">
    <property type="entry name" value="lambda repressor-like DNA-binding domains"/>
    <property type="match status" value="1"/>
</dbReference>
<dbReference type="InterPro" id="IPR028082">
    <property type="entry name" value="Peripla_BP_I"/>
</dbReference>
<reference evidence="6 7" key="1">
    <citation type="submission" date="2019-03" db="EMBL/GenBank/DDBJ databases">
        <title>Genomic analyses of the natural microbiome of Caenorhabditis elegans.</title>
        <authorList>
            <person name="Samuel B."/>
        </authorList>
    </citation>
    <scope>NUCLEOTIDE SEQUENCE [LARGE SCALE GENOMIC DNA]</scope>
    <source>
        <strain evidence="6 7">JUb102</strain>
    </source>
</reference>
<evidence type="ECO:0000256" key="1">
    <source>
        <dbReference type="ARBA" id="ARBA00022491"/>
    </source>
</evidence>
<dbReference type="Pfam" id="PF13407">
    <property type="entry name" value="Peripla_BP_4"/>
    <property type="match status" value="1"/>
</dbReference>
<evidence type="ECO:0000259" key="5">
    <source>
        <dbReference type="PROSITE" id="PS50932"/>
    </source>
</evidence>
<comment type="caution">
    <text evidence="6">The sequence shown here is derived from an EMBL/GenBank/DDBJ whole genome shotgun (WGS) entry which is preliminary data.</text>
</comment>
<evidence type="ECO:0000313" key="6">
    <source>
        <dbReference type="EMBL" id="TCT35055.1"/>
    </source>
</evidence>
<dbReference type="SMART" id="SM00354">
    <property type="entry name" value="HTH_LACI"/>
    <property type="match status" value="1"/>
</dbReference>
<evidence type="ECO:0000256" key="4">
    <source>
        <dbReference type="ARBA" id="ARBA00023163"/>
    </source>
</evidence>
<organism evidence="6 7">
    <name type="scientific">Providencia alcalifaciens</name>
    <dbReference type="NCBI Taxonomy" id="126385"/>
    <lineage>
        <taxon>Bacteria</taxon>
        <taxon>Pseudomonadati</taxon>
        <taxon>Pseudomonadota</taxon>
        <taxon>Gammaproteobacteria</taxon>
        <taxon>Enterobacterales</taxon>
        <taxon>Morganellaceae</taxon>
        <taxon>Providencia</taxon>
    </lineage>
</organism>
<dbReference type="PANTHER" id="PTHR30146:SF151">
    <property type="entry name" value="HTH-TYPE TRANSCRIPTIONAL REPRESSOR CYTR"/>
    <property type="match status" value="1"/>
</dbReference>
<protein>
    <submittedName>
        <fullName evidence="6">LacI family transcriptional regulator</fullName>
    </submittedName>
</protein>
<dbReference type="SUPFAM" id="SSF53822">
    <property type="entry name" value="Periplasmic binding protein-like I"/>
    <property type="match status" value="1"/>
</dbReference>
<proteinExistence type="predicted"/>
<name>A0A4R3NJU3_9GAMM</name>
<keyword evidence="4" id="KW-0804">Transcription</keyword>
<keyword evidence="2" id="KW-0805">Transcription regulation</keyword>
<gene>
    <name evidence="6" type="ORF">EC835_104216</name>
</gene>
<keyword evidence="1" id="KW-0678">Repressor</keyword>
<dbReference type="CDD" id="cd06267">
    <property type="entry name" value="PBP1_LacI_sugar_binding-like"/>
    <property type="match status" value="1"/>
</dbReference>
<dbReference type="Gene3D" id="1.10.260.40">
    <property type="entry name" value="lambda repressor-like DNA-binding domains"/>
    <property type="match status" value="1"/>
</dbReference>
<feature type="domain" description="HTH lacI-type" evidence="5">
    <location>
        <begin position="8"/>
        <end position="62"/>
    </location>
</feature>
<dbReference type="AlphaFoldDB" id="A0A4R3NJU3"/>
<evidence type="ECO:0000313" key="7">
    <source>
        <dbReference type="Proteomes" id="UP000295055"/>
    </source>
</evidence>
<dbReference type="GO" id="GO:0000976">
    <property type="term" value="F:transcription cis-regulatory region binding"/>
    <property type="evidence" value="ECO:0007669"/>
    <property type="project" value="TreeGrafter"/>
</dbReference>
<dbReference type="GO" id="GO:0055085">
    <property type="term" value="P:transmembrane transport"/>
    <property type="evidence" value="ECO:0007669"/>
    <property type="project" value="UniProtKB-ARBA"/>
</dbReference>
<dbReference type="InterPro" id="IPR000843">
    <property type="entry name" value="HTH_LacI"/>
</dbReference>
<dbReference type="RefSeq" id="WP_036954043.1">
    <property type="nucleotide sequence ID" value="NZ_CABKTH010000013.1"/>
</dbReference>
<dbReference type="Gene3D" id="3.40.50.2300">
    <property type="match status" value="2"/>
</dbReference>
<dbReference type="InterPro" id="IPR010982">
    <property type="entry name" value="Lambda_DNA-bd_dom_sf"/>
</dbReference>
<dbReference type="InterPro" id="IPR025997">
    <property type="entry name" value="SBP_2_dom"/>
</dbReference>